<dbReference type="RefSeq" id="WP_350342414.1">
    <property type="nucleotide sequence ID" value="NZ_CP158367.1"/>
</dbReference>
<dbReference type="Pfam" id="PF01832">
    <property type="entry name" value="Glucosaminidase"/>
    <property type="match status" value="1"/>
</dbReference>
<proteinExistence type="predicted"/>
<accession>A0AAU7VHS0</accession>
<dbReference type="SMART" id="SM00047">
    <property type="entry name" value="LYZ2"/>
    <property type="match status" value="1"/>
</dbReference>
<feature type="compositionally biased region" description="Acidic residues" evidence="1">
    <location>
        <begin position="56"/>
        <end position="154"/>
    </location>
</feature>
<feature type="chain" id="PRO_5043425752" evidence="2">
    <location>
        <begin position="27"/>
        <end position="890"/>
    </location>
</feature>
<dbReference type="Pfam" id="PF08239">
    <property type="entry name" value="SH3_3"/>
    <property type="match status" value="2"/>
</dbReference>
<feature type="signal peptide" evidence="2">
    <location>
        <begin position="1"/>
        <end position="26"/>
    </location>
</feature>
<evidence type="ECO:0000313" key="4">
    <source>
        <dbReference type="EMBL" id="XBX73652.1"/>
    </source>
</evidence>
<feature type="domain" description="SH3b" evidence="3">
    <location>
        <begin position="622"/>
        <end position="684"/>
    </location>
</feature>
<evidence type="ECO:0000256" key="2">
    <source>
        <dbReference type="SAM" id="SignalP"/>
    </source>
</evidence>
<dbReference type="GO" id="GO:0004040">
    <property type="term" value="F:amidase activity"/>
    <property type="evidence" value="ECO:0007669"/>
    <property type="project" value="InterPro"/>
</dbReference>
<evidence type="ECO:0000256" key="1">
    <source>
        <dbReference type="SAM" id="MobiDB-lite"/>
    </source>
</evidence>
<dbReference type="Pfam" id="PF04122">
    <property type="entry name" value="CW_binding_2"/>
    <property type="match status" value="3"/>
</dbReference>
<gene>
    <name evidence="4" type="ORF">PRVXT_001646</name>
</gene>
<dbReference type="InterPro" id="IPR051922">
    <property type="entry name" value="Bact_Sporulation_Assoc"/>
</dbReference>
<sequence>MRKARKFFALMLAIVMVFSFSLPTLAHDNEEKSYIEANKNNFSIENAPDEKIVTEDAAEEDAAEEDATEEDATEEDATEEDATEEDATEEDATEEDATEEDATEEDATEEDAAEEDATEEGATEEDATEEDATEEDATEEDATEEDATEEDAIEKEEQVISDYSFPSTTNQYNEIVAFSDFEESEFRISGPCRYTTAVEVSKEGWPLGADIAVLASGEDFPDALAGAPLAYQMNAPILLTGKDSLHDATKQELKRLGVNHIYILGGENAVSSTVDKQLKSLGYQVTILSGRDRYETAIEIGNELRKENQEDTIILATGNNYPDALSIAPVAAKKSVPILFTPKDHLRDTTNEAIAKWDVKNVVIVGGENAVSKSVVTQLENEGVTINRISGADRYETSLEIAKEFDTGYYNGVVVATGEDFPDALASSVLAAQTGKPILLARQNQINSNILSYIFEVQGTPFIIGGNNAISEAVAEEVINVISKQHNFFHYSYYNLTMEQALDLQKNHGGNVSYYDFNKPASMEEIKKYLNTNNFIPFEKDYKKTINDTLTVNTDILNVRERPNTNSPRVARVRRNENYTITDKTFANDGYIWYEIHGADINGWVRGDLVVVPPIKSNPYILETIKVTASVLNVRKAPTTDSDIIDRVSRNEVFVVEQIQNGWYKITTDEVTGWVSGGHVKSTKEVPREMFQFLVLSGSSGTNSNDLNRILENKGTLHNTGKAFIEAGKKHNINEIYIVAHALHETGNGSSKLAQGVIVGKKDGELYTEKEVDDIEMLEDTVKVYNMYGIRAFDRDPINEGAKYAYRQGWDTPEKAVIGGAEWISLRYVNHPIRRQDTLYKMKWNPASPARHQYATDVGWSVKQISFIKNLYDQIDNYQLRFDIPVYYRD</sequence>
<dbReference type="PANTHER" id="PTHR30032">
    <property type="entry name" value="N-ACETYLMURAMOYL-L-ALANINE AMIDASE-RELATED"/>
    <property type="match status" value="1"/>
</dbReference>
<feature type="region of interest" description="Disordered" evidence="1">
    <location>
        <begin position="44"/>
        <end position="166"/>
    </location>
</feature>
<reference evidence="4" key="1">
    <citation type="journal article" date="2013" name="Extremophiles">
        <title>Proteinivorax tanatarense gen. nov., sp. nov., an anaerobic, haloalkaliphilic, proteolytic bacterium isolated from a decaying algal bloom, and proposal of Proteinivoraceae fam. nov.</title>
        <authorList>
            <person name="Kevbrin V."/>
            <person name="Boltyanskaya Y."/>
            <person name="Zhilina T."/>
            <person name="Kolganova T."/>
            <person name="Lavrentjeva E."/>
            <person name="Kuznetsov B."/>
        </authorList>
    </citation>
    <scope>NUCLEOTIDE SEQUENCE</scope>
    <source>
        <strain evidence="4">Z-910T</strain>
    </source>
</reference>
<evidence type="ECO:0000259" key="3">
    <source>
        <dbReference type="PROSITE" id="PS51781"/>
    </source>
</evidence>
<keyword evidence="2" id="KW-0732">Signal</keyword>
<dbReference type="Gene3D" id="3.40.50.12090">
    <property type="match status" value="2"/>
</dbReference>
<organism evidence="4">
    <name type="scientific">Proteinivorax tanatarense</name>
    <dbReference type="NCBI Taxonomy" id="1260629"/>
    <lineage>
        <taxon>Bacteria</taxon>
        <taxon>Bacillati</taxon>
        <taxon>Bacillota</taxon>
        <taxon>Clostridia</taxon>
        <taxon>Eubacteriales</taxon>
        <taxon>Proteinivoracaceae</taxon>
        <taxon>Proteinivorax</taxon>
    </lineage>
</organism>
<reference evidence="4" key="2">
    <citation type="submission" date="2024-06" db="EMBL/GenBank/DDBJ databases">
        <authorList>
            <person name="Petrova K.O."/>
            <person name="Toshchakov S.V."/>
            <person name="Boltjanskaja Y.V."/>
            <person name="Kevbrin V."/>
        </authorList>
    </citation>
    <scope>NUCLEOTIDE SEQUENCE</scope>
    <source>
        <strain evidence="4">Z-910T</strain>
    </source>
</reference>
<dbReference type="Gene3D" id="2.30.30.40">
    <property type="entry name" value="SH3 Domains"/>
    <property type="match status" value="2"/>
</dbReference>
<dbReference type="AlphaFoldDB" id="A0AAU7VHS0"/>
<feature type="domain" description="SH3b" evidence="3">
    <location>
        <begin position="547"/>
        <end position="614"/>
    </location>
</feature>
<protein>
    <submittedName>
        <fullName evidence="4">Cell wall-binding repeat-containing protein</fullName>
    </submittedName>
</protein>
<dbReference type="PANTHER" id="PTHR30032:SF8">
    <property type="entry name" value="GERMINATION-SPECIFIC N-ACETYLMURAMOYL-L-ALANINE AMIDASE"/>
    <property type="match status" value="1"/>
</dbReference>
<dbReference type="InterPro" id="IPR007253">
    <property type="entry name" value="Cell_wall-bd_2"/>
</dbReference>
<dbReference type="PROSITE" id="PS51781">
    <property type="entry name" value="SH3B"/>
    <property type="match status" value="2"/>
</dbReference>
<dbReference type="InterPro" id="IPR003646">
    <property type="entry name" value="SH3-like_bac-type"/>
</dbReference>
<dbReference type="Gene3D" id="1.10.530.10">
    <property type="match status" value="1"/>
</dbReference>
<dbReference type="SMART" id="SM00287">
    <property type="entry name" value="SH3b"/>
    <property type="match status" value="2"/>
</dbReference>
<dbReference type="InterPro" id="IPR002901">
    <property type="entry name" value="MGlyc_endo_b_GlcNAc-like_dom"/>
</dbReference>
<name>A0AAU7VHS0_9FIRM</name>
<dbReference type="EMBL" id="CP158367">
    <property type="protein sequence ID" value="XBX73652.1"/>
    <property type="molecule type" value="Genomic_DNA"/>
</dbReference>